<name>A0A5J4VCW9_9EUKA</name>
<evidence type="ECO:0000313" key="1">
    <source>
        <dbReference type="EMBL" id="KAA6380341.1"/>
    </source>
</evidence>
<gene>
    <name evidence="1" type="ORF">EZS28_024132</name>
</gene>
<proteinExistence type="predicted"/>
<dbReference type="AlphaFoldDB" id="A0A5J4VCW9"/>
<sequence length="315" mass="35712">MVSFEPLKYLLLSGEGIFDFPLQERFQNLDKITTFGSSGNIAYRTTPTHPQAVLQLLGIGILNDQQEDSDAFIERYGSLSIHIISNSEQFIEQARVISDRGCKKHKFTHIDTHFTLDEISTNLLNFAKESLILDDPDSRALFHVVFVHITQQIDGPNPLNGEQILHLFESIISKLISSQYLHLPSQDWVKIQPNKDSQLMNELFIRSGALSAVVPKAHAHSLWVSVIGGEVLSNEPEEEPLLRQSFHMAFGKDISSELSNKRLCFLHFCPGHTRIDDIREFNSQSLQKGCWKTLLAEQFLSEIAYRLHCPPKFGA</sequence>
<evidence type="ECO:0000313" key="2">
    <source>
        <dbReference type="Proteomes" id="UP000324800"/>
    </source>
</evidence>
<comment type="caution">
    <text evidence="1">The sequence shown here is derived from an EMBL/GenBank/DDBJ whole genome shotgun (WGS) entry which is preliminary data.</text>
</comment>
<dbReference type="EMBL" id="SNRW01007959">
    <property type="protein sequence ID" value="KAA6380341.1"/>
    <property type="molecule type" value="Genomic_DNA"/>
</dbReference>
<dbReference type="Proteomes" id="UP000324800">
    <property type="component" value="Unassembled WGS sequence"/>
</dbReference>
<reference evidence="1 2" key="1">
    <citation type="submission" date="2019-03" db="EMBL/GenBank/DDBJ databases">
        <title>Single cell metagenomics reveals metabolic interactions within the superorganism composed of flagellate Streblomastix strix and complex community of Bacteroidetes bacteria on its surface.</title>
        <authorList>
            <person name="Treitli S.C."/>
            <person name="Kolisko M."/>
            <person name="Husnik F."/>
            <person name="Keeling P."/>
            <person name="Hampl V."/>
        </authorList>
    </citation>
    <scope>NUCLEOTIDE SEQUENCE [LARGE SCALE GENOMIC DNA]</scope>
    <source>
        <strain evidence="1">ST1C</strain>
    </source>
</reference>
<accession>A0A5J4VCW9</accession>
<dbReference type="OrthoDB" id="61155at2759"/>
<organism evidence="1 2">
    <name type="scientific">Streblomastix strix</name>
    <dbReference type="NCBI Taxonomy" id="222440"/>
    <lineage>
        <taxon>Eukaryota</taxon>
        <taxon>Metamonada</taxon>
        <taxon>Preaxostyla</taxon>
        <taxon>Oxymonadida</taxon>
        <taxon>Streblomastigidae</taxon>
        <taxon>Streblomastix</taxon>
    </lineage>
</organism>
<protein>
    <submittedName>
        <fullName evidence="1">Uncharacterized protein</fullName>
    </submittedName>
</protein>